<evidence type="ECO:0000313" key="1">
    <source>
        <dbReference type="EMBL" id="AFZ06874.1"/>
    </source>
</evidence>
<keyword evidence="2" id="KW-1185">Reference proteome</keyword>
<reference evidence="1 2" key="1">
    <citation type="submission" date="2012-05" db="EMBL/GenBank/DDBJ databases">
        <title>Finished chromosome of genome of Oscillatoria sp. PCC 7112.</title>
        <authorList>
            <consortium name="US DOE Joint Genome Institute"/>
            <person name="Gugger M."/>
            <person name="Coursin T."/>
            <person name="Rippka R."/>
            <person name="Tandeau De Marsac N."/>
            <person name="Huntemann M."/>
            <person name="Wei C.-L."/>
            <person name="Han J."/>
            <person name="Detter J.C."/>
            <person name="Han C."/>
            <person name="Tapia R."/>
            <person name="Davenport K."/>
            <person name="Daligault H."/>
            <person name="Erkkila T."/>
            <person name="Gu W."/>
            <person name="Munk A.C.C."/>
            <person name="Teshima H."/>
            <person name="Xu Y."/>
            <person name="Chain P."/>
            <person name="Chen A."/>
            <person name="Krypides N."/>
            <person name="Mavromatis K."/>
            <person name="Markowitz V."/>
            <person name="Szeto E."/>
            <person name="Ivanova N."/>
            <person name="Mikhailova N."/>
            <person name="Ovchinnikova G."/>
            <person name="Pagani I."/>
            <person name="Pati A."/>
            <person name="Goodwin L."/>
            <person name="Peters L."/>
            <person name="Pitluck S."/>
            <person name="Woyke T."/>
            <person name="Kerfeld C."/>
        </authorList>
    </citation>
    <scope>NUCLEOTIDE SEQUENCE [LARGE SCALE GENOMIC DNA]</scope>
    <source>
        <strain evidence="1 2">PCC 7112</strain>
    </source>
</reference>
<dbReference type="AlphaFoldDB" id="K9VH67"/>
<dbReference type="KEGG" id="oni:Osc7112_2436"/>
<proteinExistence type="predicted"/>
<protein>
    <submittedName>
        <fullName evidence="1">Uncharacterized protein</fullName>
    </submittedName>
</protein>
<sequence>MGVGGCFLPENTALVRQFLADTALLSKIVNLAGFWFAVGGGAVGDLGFGAIN</sequence>
<dbReference type="STRING" id="179408.Osc7112_2436"/>
<accession>K9VH67</accession>
<organism evidence="1 2">
    <name type="scientific">Phormidium nigroviride PCC 7112</name>
    <dbReference type="NCBI Taxonomy" id="179408"/>
    <lineage>
        <taxon>Bacteria</taxon>
        <taxon>Bacillati</taxon>
        <taxon>Cyanobacteriota</taxon>
        <taxon>Cyanophyceae</taxon>
        <taxon>Oscillatoriophycideae</taxon>
        <taxon>Oscillatoriales</taxon>
        <taxon>Oscillatoriaceae</taxon>
        <taxon>Phormidium</taxon>
    </lineage>
</organism>
<gene>
    <name evidence="1" type="ORF">Osc7112_2436</name>
</gene>
<evidence type="ECO:0000313" key="2">
    <source>
        <dbReference type="Proteomes" id="UP000010478"/>
    </source>
</evidence>
<dbReference type="Proteomes" id="UP000010478">
    <property type="component" value="Chromosome"/>
</dbReference>
<dbReference type="EMBL" id="CP003614">
    <property type="protein sequence ID" value="AFZ06874.1"/>
    <property type="molecule type" value="Genomic_DNA"/>
</dbReference>
<dbReference type="HOGENOM" id="CLU_3082575_0_0_3"/>
<name>K9VH67_9CYAN</name>